<keyword evidence="3" id="KW-1185">Reference proteome</keyword>
<evidence type="ECO:0000313" key="3">
    <source>
        <dbReference type="Proteomes" id="UP000326179"/>
    </source>
</evidence>
<evidence type="ECO:0000313" key="2">
    <source>
        <dbReference type="EMBL" id="QFZ75700.1"/>
    </source>
</evidence>
<evidence type="ECO:0008006" key="4">
    <source>
        <dbReference type="Google" id="ProtNLM"/>
    </source>
</evidence>
<reference evidence="2 3" key="1">
    <citation type="submission" date="2019-10" db="EMBL/GenBank/DDBJ databases">
        <title>A novel species.</title>
        <authorList>
            <person name="Gao J."/>
        </authorList>
    </citation>
    <scope>NUCLEOTIDE SEQUENCE [LARGE SCALE GENOMIC DNA]</scope>
    <source>
        <strain evidence="2 3">QMT-28</strain>
    </source>
</reference>
<feature type="signal peptide" evidence="1">
    <location>
        <begin position="1"/>
        <end position="26"/>
    </location>
</feature>
<dbReference type="KEGG" id="sfy:GFH48_22720"/>
<gene>
    <name evidence="2" type="ORF">GFH48_22720</name>
</gene>
<evidence type="ECO:0000256" key="1">
    <source>
        <dbReference type="SAM" id="SignalP"/>
    </source>
</evidence>
<proteinExistence type="predicted"/>
<sequence>MRIRATVAAVTGALALSAFVVPAAHAADSGSSYRADVAKVLEAAHSASGKTAFTATTADDAPYALNVSFSGIKVNGGKAFAVGTTNHVAVPVTYTLTHGAEVDITAADFLTGPYLYKGSFTSPDNALFGVDPAKCTATSSTTASCKGNIDVYPAEGDLINSDAGAWKAAGLAIAYNGQNPDSPTFDISKVGVADQGGFTSPNVQRYSKLTVNAAPEPVKKGKTITVTGKLSRANWETNKYAGYTGQSVQLQFRKKSSTTYTTVKTVKTDGTGNLKTTTTASVDGYYRYSFVGTSTTPAVKAAGDYVDVQ</sequence>
<feature type="chain" id="PRO_5024838422" description="Lipoprotein" evidence="1">
    <location>
        <begin position="27"/>
        <end position="309"/>
    </location>
</feature>
<name>A0A5Q0LFA2_9ACTN</name>
<organism evidence="2 3">
    <name type="scientific">Streptomyces fagopyri</name>
    <dbReference type="NCBI Taxonomy" id="2662397"/>
    <lineage>
        <taxon>Bacteria</taxon>
        <taxon>Bacillati</taxon>
        <taxon>Actinomycetota</taxon>
        <taxon>Actinomycetes</taxon>
        <taxon>Kitasatosporales</taxon>
        <taxon>Streptomycetaceae</taxon>
        <taxon>Streptomyces</taxon>
    </lineage>
</organism>
<keyword evidence="1" id="KW-0732">Signal</keyword>
<dbReference type="RefSeq" id="WP_153289957.1">
    <property type="nucleotide sequence ID" value="NZ_CP045643.1"/>
</dbReference>
<dbReference type="EMBL" id="CP045643">
    <property type="protein sequence ID" value="QFZ75700.1"/>
    <property type="molecule type" value="Genomic_DNA"/>
</dbReference>
<accession>A0A5Q0LFA2</accession>
<protein>
    <recommendedName>
        <fullName evidence="4">Lipoprotein</fullName>
    </recommendedName>
</protein>
<dbReference type="AlphaFoldDB" id="A0A5Q0LFA2"/>
<dbReference type="Proteomes" id="UP000326179">
    <property type="component" value="Chromosome"/>
</dbReference>